<keyword evidence="2" id="KW-0238">DNA-binding</keyword>
<dbReference type="OrthoDB" id="568347at2"/>
<dbReference type="GO" id="GO:0015074">
    <property type="term" value="P:DNA integration"/>
    <property type="evidence" value="ECO:0007669"/>
    <property type="project" value="InterPro"/>
</dbReference>
<dbReference type="RefSeq" id="WP_089285658.1">
    <property type="nucleotide sequence ID" value="NZ_FZOJ01000077.1"/>
</dbReference>
<dbReference type="PANTHER" id="PTHR30349:SF41">
    <property type="entry name" value="INTEGRASE_RECOMBINASE PROTEIN MJ0367-RELATED"/>
    <property type="match status" value="1"/>
</dbReference>
<evidence type="ECO:0000256" key="2">
    <source>
        <dbReference type="ARBA" id="ARBA00023125"/>
    </source>
</evidence>
<dbReference type="InterPro" id="IPR013762">
    <property type="entry name" value="Integrase-like_cat_sf"/>
</dbReference>
<protein>
    <submittedName>
        <fullName evidence="5">Site-specific recombinase XerD</fullName>
    </submittedName>
</protein>
<sequence length="648" mass="75712">MRTAAIAQYGAFDDKYSRMTKYLSSEGGYWKDNDRWYLDADSFMKAGIPVPNPGHWLLADFGSYKKGRLKEEMKYFLLHSMKDGIIEAVSVYRNYRQAISNIGRLLSSIRNVESFNGLDTCDRELKDAGLNSTERLSYLCLKHSVTRLITDYYGDRDEMENDIWRASRIPGTKVSAAGKREKVSISFERIPTYYREMVKRFMSRLVVKRSWSYCVEMMMYIRYFSETFYAHGYTDGFLERLARQDIEKYLSWVAGDYEGKNATFRSKAVSFIRQYIDYIQLAEYPQAPQKDVNRLIFEDDIPKRERPADTMGKVKYVPEPVRVQLDACISEIEPMEMMSVYILLRESGWRGTDVLNLRYNSCLEYLWNGYEKEYIPYLCGEITKTGIPLLKIPIRKEVADMVKKLAKEAVERSTDDNNPDKYLFNTYEGRYEGFPLSKPAFSAAVQELIDRKGILDGDGKLYHFKAHALRHTRALEYTEQGMPIGIIQQILGHCSLQMTLHYAKVSENALYKKWKETEKLNLLHLESMPPNAYKGNGEEIRYEFIRKNLDAVRIPFGVCFKPSKLPCRQQISHCLDCANFCTSRDNITEYEKEIERVREQLEISKMLGRGEWEEKNRNYLEILKRMLARIQKEGLIHKNGSHREECDG</sequence>
<dbReference type="Gene3D" id="1.10.443.10">
    <property type="entry name" value="Intergrase catalytic core"/>
    <property type="match status" value="1"/>
</dbReference>
<evidence type="ECO:0000256" key="3">
    <source>
        <dbReference type="ARBA" id="ARBA00023172"/>
    </source>
</evidence>
<evidence type="ECO:0000313" key="6">
    <source>
        <dbReference type="Proteomes" id="UP000198304"/>
    </source>
</evidence>
<comment type="similarity">
    <text evidence="1">Belongs to the 'phage' integrase family.</text>
</comment>
<feature type="domain" description="Tyr recombinase" evidence="4">
    <location>
        <begin position="312"/>
        <end position="515"/>
    </location>
</feature>
<dbReference type="PANTHER" id="PTHR30349">
    <property type="entry name" value="PHAGE INTEGRASE-RELATED"/>
    <property type="match status" value="1"/>
</dbReference>
<dbReference type="InterPro" id="IPR002104">
    <property type="entry name" value="Integrase_catalytic"/>
</dbReference>
<dbReference type="GO" id="GO:0003677">
    <property type="term" value="F:DNA binding"/>
    <property type="evidence" value="ECO:0007669"/>
    <property type="project" value="UniProtKB-KW"/>
</dbReference>
<dbReference type="Proteomes" id="UP000198304">
    <property type="component" value="Unassembled WGS sequence"/>
</dbReference>
<evidence type="ECO:0000256" key="1">
    <source>
        <dbReference type="ARBA" id="ARBA00008857"/>
    </source>
</evidence>
<evidence type="ECO:0000259" key="4">
    <source>
        <dbReference type="PROSITE" id="PS51898"/>
    </source>
</evidence>
<evidence type="ECO:0000313" key="5">
    <source>
        <dbReference type="EMBL" id="SNT29002.1"/>
    </source>
</evidence>
<accession>A0A239LGE1</accession>
<organism evidence="5 6">
    <name type="scientific">Anaerovirgula multivorans</name>
    <dbReference type="NCBI Taxonomy" id="312168"/>
    <lineage>
        <taxon>Bacteria</taxon>
        <taxon>Bacillati</taxon>
        <taxon>Bacillota</taxon>
        <taxon>Clostridia</taxon>
        <taxon>Peptostreptococcales</taxon>
        <taxon>Natronincolaceae</taxon>
        <taxon>Anaerovirgula</taxon>
    </lineage>
</organism>
<proteinExistence type="inferred from homology"/>
<keyword evidence="3" id="KW-0233">DNA recombination</keyword>
<dbReference type="InterPro" id="IPR050090">
    <property type="entry name" value="Tyrosine_recombinase_XerCD"/>
</dbReference>
<reference evidence="5 6" key="1">
    <citation type="submission" date="2017-06" db="EMBL/GenBank/DDBJ databases">
        <authorList>
            <person name="Kim H.J."/>
            <person name="Triplett B.A."/>
        </authorList>
    </citation>
    <scope>NUCLEOTIDE SEQUENCE [LARGE SCALE GENOMIC DNA]</scope>
    <source>
        <strain evidence="5 6">SCA</strain>
    </source>
</reference>
<dbReference type="GO" id="GO:0006310">
    <property type="term" value="P:DNA recombination"/>
    <property type="evidence" value="ECO:0007669"/>
    <property type="project" value="UniProtKB-KW"/>
</dbReference>
<dbReference type="InterPro" id="IPR011010">
    <property type="entry name" value="DNA_brk_join_enz"/>
</dbReference>
<dbReference type="AlphaFoldDB" id="A0A239LGE1"/>
<dbReference type="SUPFAM" id="SSF56349">
    <property type="entry name" value="DNA breaking-rejoining enzymes"/>
    <property type="match status" value="1"/>
</dbReference>
<keyword evidence="6" id="KW-1185">Reference proteome</keyword>
<gene>
    <name evidence="5" type="ORF">SAMN05446037_10772</name>
</gene>
<dbReference type="Pfam" id="PF00589">
    <property type="entry name" value="Phage_integrase"/>
    <property type="match status" value="1"/>
</dbReference>
<dbReference type="EMBL" id="FZOJ01000077">
    <property type="protein sequence ID" value="SNT29002.1"/>
    <property type="molecule type" value="Genomic_DNA"/>
</dbReference>
<dbReference type="PROSITE" id="PS51898">
    <property type="entry name" value="TYR_RECOMBINASE"/>
    <property type="match status" value="1"/>
</dbReference>
<name>A0A239LGE1_9FIRM</name>